<dbReference type="EMBL" id="CAACVR010000001">
    <property type="protein sequence ID" value="VEU19859.1"/>
    <property type="molecule type" value="Genomic_DNA"/>
</dbReference>
<dbReference type="PROSITE" id="PS01046">
    <property type="entry name" value="LON_SER"/>
    <property type="match status" value="1"/>
</dbReference>
<feature type="region of interest" description="Disordered" evidence="9">
    <location>
        <begin position="307"/>
        <end position="329"/>
    </location>
</feature>
<dbReference type="GO" id="GO:0006508">
    <property type="term" value="P:proteolysis"/>
    <property type="evidence" value="ECO:0007669"/>
    <property type="project" value="UniProtKB-KW"/>
</dbReference>
<dbReference type="STRING" id="13370.A0A448YG42"/>
<feature type="active site" evidence="8">
    <location>
        <position position="888"/>
    </location>
</feature>
<keyword evidence="4 8" id="KW-0720">Serine protease</keyword>
<evidence type="ECO:0000256" key="4">
    <source>
        <dbReference type="ARBA" id="ARBA00022825"/>
    </source>
</evidence>
<dbReference type="Gene3D" id="1.10.8.60">
    <property type="match status" value="1"/>
</dbReference>
<evidence type="ECO:0000313" key="12">
    <source>
        <dbReference type="Proteomes" id="UP000290900"/>
    </source>
</evidence>
<dbReference type="Gene3D" id="3.30.230.10">
    <property type="match status" value="1"/>
</dbReference>
<dbReference type="CDD" id="cd19500">
    <property type="entry name" value="RecA-like_Lon"/>
    <property type="match status" value="1"/>
</dbReference>
<evidence type="ECO:0000259" key="10">
    <source>
        <dbReference type="PROSITE" id="PS51786"/>
    </source>
</evidence>
<organism evidence="11 12">
    <name type="scientific">Brettanomyces naardenensis</name>
    <name type="common">Yeast</name>
    <dbReference type="NCBI Taxonomy" id="13370"/>
    <lineage>
        <taxon>Eukaryota</taxon>
        <taxon>Fungi</taxon>
        <taxon>Dikarya</taxon>
        <taxon>Ascomycota</taxon>
        <taxon>Saccharomycotina</taxon>
        <taxon>Pichiomycetes</taxon>
        <taxon>Pichiales</taxon>
        <taxon>Pichiaceae</taxon>
        <taxon>Brettanomyces</taxon>
    </lineage>
</organism>
<evidence type="ECO:0000256" key="1">
    <source>
        <dbReference type="ARBA" id="ARBA00022670"/>
    </source>
</evidence>
<dbReference type="InterPro" id="IPR014721">
    <property type="entry name" value="Ribsml_uS5_D2-typ_fold_subgr"/>
</dbReference>
<dbReference type="InterPro" id="IPR020568">
    <property type="entry name" value="Ribosomal_Su5_D2-typ_SF"/>
</dbReference>
<evidence type="ECO:0000256" key="3">
    <source>
        <dbReference type="ARBA" id="ARBA00022801"/>
    </source>
</evidence>
<dbReference type="InParanoid" id="A0A448YG42"/>
<proteinExistence type="inferred from homology"/>
<dbReference type="InterPro" id="IPR027065">
    <property type="entry name" value="Lon_Prtase"/>
</dbReference>
<keyword evidence="12" id="KW-1185">Reference proteome</keyword>
<evidence type="ECO:0000313" key="11">
    <source>
        <dbReference type="EMBL" id="VEU19859.1"/>
    </source>
</evidence>
<dbReference type="AlphaFoldDB" id="A0A448YG42"/>
<keyword evidence="5" id="KW-0067">ATP-binding</keyword>
<dbReference type="InterPro" id="IPR003593">
    <property type="entry name" value="AAA+_ATPase"/>
</dbReference>
<sequence>MDLTTAIKSYFAEDSTRQVTILSKDSLAGSKQIADLSSSNAPIIACLPGYKSTACTVCQITEFQDLGSKAVLNFRAIYRGRMESESLARYGEALFTVDSNFSGKEEFADHHTRALTFDTVVPKALRLFANIQKFHTDYTDVKKAGIHSDSPVSASSDKHLAHLLLRLSPLASLLFGQLSDSETIGGLNKLQQFYLGVQSGRQTVSQFRHVFELNDILVALFPFSVKQKVQCLGELDCSERLSSFDRCLDFANRLFEEYLDMDFVVEQWKSLEQGSGGLHSAEVMKARFFSGYLRSLKDLIQQVGTPSAAPNIRRGRKPSGLPGLEFQDDEDDADLDKVKKFIDELDEYAINEDGKRLILGDFKRMSRMQKNSSDYQVLRTYMDVVMDIPWPKNADKGSSLSATINVDNARCQLDRDHYGMESVKERILEYLAVLRLEDRIRRRSLQEGNEIDDTGESNSFVVCGPKELKKKKKTNEETPPPTRAPILLLTGPPGVGKTSLARSVASTLGRKLQRISLGGLNDFADLKGHRRTYVGAIPGLIVQALRRAQCNNPVILLDEVDKISGASRNGNPEAALLEVLDPEQNSNFQDHYVGFPIDLSQILFICTANNQWEIADPLRDRMEVIELAGYSYYEKLEICKGYIVPRQIERNSLPEGSVLFDTDAILKIATAYTRESGIRSLERMVASVCRSKAIEYSDLQPDGGSDIYIPKGYNPRVTVQDLPKYIGMAGHLSNADSFGKQVSDVQVMYGIANGLSYNSDGSGSLLKFEMVGLPGDKSLSCTGQLGDVLLESAEIANTLVGFLLNKRIISSSDPQFDAEAILEKYNKTEVHLHVPEGAISKDGPSAGITMTACLLSLSLREPVPSNLAMTGEITLTGKVLPIGGLKEKLLGAHLTGRISKVIVPRLNRKDIIEDYVSSMADRTKAREILGDLTADEERLLRNHSSSDLCFKEPERWIQEKLGIKLVYVEDFADVVNAIWDGQIKVGKKGIFHREEIKERSHI</sequence>
<dbReference type="GO" id="GO:0004252">
    <property type="term" value="F:serine-type endopeptidase activity"/>
    <property type="evidence" value="ECO:0007669"/>
    <property type="project" value="UniProtKB-UniRule"/>
</dbReference>
<keyword evidence="3 8" id="KW-0378">Hydrolase</keyword>
<dbReference type="InterPro" id="IPR054594">
    <property type="entry name" value="Lon_lid"/>
</dbReference>
<dbReference type="InterPro" id="IPR008268">
    <property type="entry name" value="Peptidase_S16_AS"/>
</dbReference>
<dbReference type="FunFam" id="3.40.50.300:FF:000021">
    <property type="entry name" value="Lon protease homolog"/>
    <property type="match status" value="1"/>
</dbReference>
<dbReference type="GO" id="GO:0030163">
    <property type="term" value="P:protein catabolic process"/>
    <property type="evidence" value="ECO:0007669"/>
    <property type="project" value="InterPro"/>
</dbReference>
<keyword evidence="1 8" id="KW-0645">Protease</keyword>
<keyword evidence="2" id="KW-0547">Nucleotide-binding</keyword>
<dbReference type="Pfam" id="PF22667">
    <property type="entry name" value="Lon_lid"/>
    <property type="match status" value="1"/>
</dbReference>
<dbReference type="Pfam" id="PF00004">
    <property type="entry name" value="AAA"/>
    <property type="match status" value="1"/>
</dbReference>
<dbReference type="Pfam" id="PF05362">
    <property type="entry name" value="Lon_C"/>
    <property type="match status" value="1"/>
</dbReference>
<comment type="catalytic activity">
    <reaction evidence="6">
        <text>Hydrolysis of proteins in presence of ATP.</text>
        <dbReference type="EC" id="3.4.21.53"/>
    </reaction>
</comment>
<evidence type="ECO:0000256" key="8">
    <source>
        <dbReference type="PROSITE-ProRule" id="PRU01122"/>
    </source>
</evidence>
<dbReference type="SUPFAM" id="SSF52540">
    <property type="entry name" value="P-loop containing nucleoside triphosphate hydrolases"/>
    <property type="match status" value="1"/>
</dbReference>
<feature type="region of interest" description="Disordered" evidence="9">
    <location>
        <begin position="470"/>
        <end position="490"/>
    </location>
</feature>
<dbReference type="Gene3D" id="3.40.50.300">
    <property type="entry name" value="P-loop containing nucleotide triphosphate hydrolases"/>
    <property type="match status" value="1"/>
</dbReference>
<name>A0A448YG42_BRENA</name>
<evidence type="ECO:0000256" key="5">
    <source>
        <dbReference type="ARBA" id="ARBA00022840"/>
    </source>
</evidence>
<reference evidence="11 12" key="1">
    <citation type="submission" date="2018-12" db="EMBL/GenBank/DDBJ databases">
        <authorList>
            <person name="Tiukova I."/>
            <person name="Dainat J."/>
        </authorList>
    </citation>
    <scope>NUCLEOTIDE SEQUENCE [LARGE SCALE GENOMIC DNA]</scope>
</reference>
<evidence type="ECO:0000256" key="2">
    <source>
        <dbReference type="ARBA" id="ARBA00022741"/>
    </source>
</evidence>
<dbReference type="SUPFAM" id="SSF54211">
    <property type="entry name" value="Ribosomal protein S5 domain 2-like"/>
    <property type="match status" value="1"/>
</dbReference>
<comment type="similarity">
    <text evidence="8">Belongs to the peptidase S16 family.</text>
</comment>
<dbReference type="InterPro" id="IPR003959">
    <property type="entry name" value="ATPase_AAA_core"/>
</dbReference>
<dbReference type="Proteomes" id="UP000290900">
    <property type="component" value="Unassembled WGS sequence"/>
</dbReference>
<dbReference type="InterPro" id="IPR027417">
    <property type="entry name" value="P-loop_NTPase"/>
</dbReference>
<feature type="domain" description="Lon proteolytic" evidence="10">
    <location>
        <begin position="746"/>
        <end position="981"/>
    </location>
</feature>
<dbReference type="SMART" id="SM00382">
    <property type="entry name" value="AAA"/>
    <property type="match status" value="1"/>
</dbReference>
<evidence type="ECO:0000256" key="7">
    <source>
        <dbReference type="ARBA" id="ARBA00066743"/>
    </source>
</evidence>
<feature type="active site" evidence="8">
    <location>
        <position position="845"/>
    </location>
</feature>
<dbReference type="InterPro" id="IPR008269">
    <property type="entry name" value="Lon_proteolytic"/>
</dbReference>
<gene>
    <name evidence="11" type="ORF">BRENAR_LOCUS595</name>
</gene>
<dbReference type="OrthoDB" id="2411602at2759"/>
<dbReference type="GO" id="GO:0004176">
    <property type="term" value="F:ATP-dependent peptidase activity"/>
    <property type="evidence" value="ECO:0007669"/>
    <property type="project" value="UniProtKB-UniRule"/>
</dbReference>
<dbReference type="PANTHER" id="PTHR10046">
    <property type="entry name" value="ATP DEPENDENT LON PROTEASE FAMILY MEMBER"/>
    <property type="match status" value="1"/>
</dbReference>
<dbReference type="PROSITE" id="PS51786">
    <property type="entry name" value="LON_PROTEOLYTIC"/>
    <property type="match status" value="1"/>
</dbReference>
<dbReference type="PRINTS" id="PR00830">
    <property type="entry name" value="ENDOLAPTASE"/>
</dbReference>
<dbReference type="EC" id="3.4.21.53" evidence="7"/>
<dbReference type="GO" id="GO:0005524">
    <property type="term" value="F:ATP binding"/>
    <property type="evidence" value="ECO:0007669"/>
    <property type="project" value="UniProtKB-KW"/>
</dbReference>
<dbReference type="GO" id="GO:0016887">
    <property type="term" value="F:ATP hydrolysis activity"/>
    <property type="evidence" value="ECO:0007669"/>
    <property type="project" value="InterPro"/>
</dbReference>
<accession>A0A448YG42</accession>
<evidence type="ECO:0000256" key="9">
    <source>
        <dbReference type="SAM" id="MobiDB-lite"/>
    </source>
</evidence>
<evidence type="ECO:0000256" key="6">
    <source>
        <dbReference type="ARBA" id="ARBA00050665"/>
    </source>
</evidence>
<protein>
    <recommendedName>
        <fullName evidence="7">endopeptidase La</fullName>
        <ecNumber evidence="7">3.4.21.53</ecNumber>
    </recommendedName>
</protein>